<dbReference type="Pfam" id="PF07009">
    <property type="entry name" value="NusG_II"/>
    <property type="match status" value="1"/>
</dbReference>
<reference evidence="2" key="1">
    <citation type="submission" date="2020-10" db="EMBL/GenBank/DDBJ databases">
        <authorList>
            <person name="Gilroy R."/>
        </authorList>
    </citation>
    <scope>NUCLEOTIDE SEQUENCE</scope>
    <source>
        <strain evidence="2">18911</strain>
    </source>
</reference>
<gene>
    <name evidence="2" type="ORF">IAB05_00025</name>
</gene>
<feature type="transmembrane region" description="Helical" evidence="1">
    <location>
        <begin position="21"/>
        <end position="43"/>
    </location>
</feature>
<sequence length="134" mass="14660">MRIPSRTEQNISHYRKAPFVGFWDFALLLLIVFLATVGLKYYIEPDKGDYCAVYVDGEMVLELSLTEDSVTEIPGTHAVLTVRDGAVAVTENDCPNKICMKTGYVDDKGGTIVCAPNKIVVRVSGGNSYVTGVH</sequence>
<evidence type="ECO:0000313" key="2">
    <source>
        <dbReference type="EMBL" id="HIU59757.1"/>
    </source>
</evidence>
<dbReference type="EMBL" id="DVNF01000001">
    <property type="protein sequence ID" value="HIU59757.1"/>
    <property type="molecule type" value="Genomic_DNA"/>
</dbReference>
<evidence type="ECO:0000256" key="1">
    <source>
        <dbReference type="SAM" id="Phobius"/>
    </source>
</evidence>
<dbReference type="AlphaFoldDB" id="A0A9D1MGP5"/>
<evidence type="ECO:0000313" key="3">
    <source>
        <dbReference type="Proteomes" id="UP000824094"/>
    </source>
</evidence>
<name>A0A9D1MGP5_9FIRM</name>
<comment type="caution">
    <text evidence="2">The sequence shown here is derived from an EMBL/GenBank/DDBJ whole genome shotgun (WGS) entry which is preliminary data.</text>
</comment>
<keyword evidence="1" id="KW-0812">Transmembrane</keyword>
<proteinExistence type="predicted"/>
<dbReference type="InterPro" id="IPR038690">
    <property type="entry name" value="NusG_2_sf"/>
</dbReference>
<organism evidence="2 3">
    <name type="scientific">Candidatus Stercoripulliclostridium merdigallinarum</name>
    <dbReference type="NCBI Taxonomy" id="2840951"/>
    <lineage>
        <taxon>Bacteria</taxon>
        <taxon>Bacillati</taxon>
        <taxon>Bacillota</taxon>
        <taxon>Clostridia</taxon>
        <taxon>Eubacteriales</taxon>
        <taxon>Candidatus Stercoripulliclostridium</taxon>
    </lineage>
</organism>
<dbReference type="Gene3D" id="2.60.320.10">
    <property type="entry name" value="N-utilization substance G protein NusG, insert domain"/>
    <property type="match status" value="1"/>
</dbReference>
<accession>A0A9D1MGP5</accession>
<protein>
    <submittedName>
        <fullName evidence="2">NusG domain II-containing protein</fullName>
    </submittedName>
</protein>
<keyword evidence="1" id="KW-0472">Membrane</keyword>
<keyword evidence="1" id="KW-1133">Transmembrane helix</keyword>
<reference evidence="2" key="2">
    <citation type="journal article" date="2021" name="PeerJ">
        <title>Extensive microbial diversity within the chicken gut microbiome revealed by metagenomics and culture.</title>
        <authorList>
            <person name="Gilroy R."/>
            <person name="Ravi A."/>
            <person name="Getino M."/>
            <person name="Pursley I."/>
            <person name="Horton D.L."/>
            <person name="Alikhan N.F."/>
            <person name="Baker D."/>
            <person name="Gharbi K."/>
            <person name="Hall N."/>
            <person name="Watson M."/>
            <person name="Adriaenssens E.M."/>
            <person name="Foster-Nyarko E."/>
            <person name="Jarju S."/>
            <person name="Secka A."/>
            <person name="Antonio M."/>
            <person name="Oren A."/>
            <person name="Chaudhuri R.R."/>
            <person name="La Ragione R."/>
            <person name="Hildebrand F."/>
            <person name="Pallen M.J."/>
        </authorList>
    </citation>
    <scope>NUCLEOTIDE SEQUENCE</scope>
    <source>
        <strain evidence="2">18911</strain>
    </source>
</reference>
<dbReference type="Proteomes" id="UP000824094">
    <property type="component" value="Unassembled WGS sequence"/>
</dbReference>